<evidence type="ECO:0000256" key="4">
    <source>
        <dbReference type="ARBA" id="ARBA00022990"/>
    </source>
</evidence>
<sequence>MTTQDPKERFYRQFQVSVSNIQEQINQLSSFASVGPERQDAVDHILGGLSHLSKEVADATEFIPAHDQRIYSDTVKSLKDQLNEAQAKLMPKGRFQFKKRPENSSAATAKPDTRRLGLATNNNNNDNSHPVDLSAMRMEAKDTVNALPTSLSDLSSSSKNYNAEISRGGGATANGMGVRKPSFSAARDIDLSDHIRVHITLPASASRATSSGTLTDLHQCVVDMTLPTSSSAAGSGPGTPFASLALRDIRNSAIVAGHVDGPVHVTGVRDSVVMVIARQVRIHECRNVVFYLHCVSRPIVEDCTGVQFAKAPGIYLTDKEKTEANLYDQVDDFKWLKTFSSPNWSLLPDEQVVPDDVWKKALDGKPGTLIDDTLRMLGVGKSLGAGKES</sequence>
<evidence type="ECO:0000256" key="3">
    <source>
        <dbReference type="ARBA" id="ARBA00022490"/>
    </source>
</evidence>
<accession>A0AAN7CXE2</accession>
<comment type="similarity">
    <text evidence="2">Belongs to the TBCC family.</text>
</comment>
<dbReference type="Gene3D" id="2.160.20.70">
    <property type="match status" value="1"/>
</dbReference>
<dbReference type="PROSITE" id="PS51329">
    <property type="entry name" value="C_CAP_COFACTOR_C"/>
    <property type="match status" value="1"/>
</dbReference>
<gene>
    <name evidence="9" type="ORF">C7999DRAFT_29498</name>
</gene>
<evidence type="ECO:0000313" key="10">
    <source>
        <dbReference type="Proteomes" id="UP001303647"/>
    </source>
</evidence>
<dbReference type="Pfam" id="PF07986">
    <property type="entry name" value="TBCC"/>
    <property type="match status" value="1"/>
</dbReference>
<dbReference type="Gene3D" id="1.20.58.1250">
    <property type="entry name" value="Tubulin Binding Cofactor C, N-terminal domain"/>
    <property type="match status" value="1"/>
</dbReference>
<dbReference type="AlphaFoldDB" id="A0AAN7CXE2"/>
<dbReference type="SMART" id="SM00673">
    <property type="entry name" value="CARP"/>
    <property type="match status" value="1"/>
</dbReference>
<evidence type="ECO:0000256" key="5">
    <source>
        <dbReference type="ARBA" id="ARBA00023186"/>
    </source>
</evidence>
<dbReference type="InterPro" id="IPR017901">
    <property type="entry name" value="C-CAP_CF_C-like"/>
</dbReference>
<comment type="caution">
    <text evidence="9">The sequence shown here is derived from an EMBL/GenBank/DDBJ whole genome shotgun (WGS) entry which is preliminary data.</text>
</comment>
<dbReference type="Pfam" id="PF16752">
    <property type="entry name" value="TBCC_N"/>
    <property type="match status" value="1"/>
</dbReference>
<feature type="region of interest" description="Disordered" evidence="7">
    <location>
        <begin position="98"/>
        <end position="130"/>
    </location>
</feature>
<evidence type="ECO:0000256" key="6">
    <source>
        <dbReference type="ARBA" id="ARBA00026055"/>
    </source>
</evidence>
<comment type="subunit">
    <text evidence="6">Supercomplex made of cofactors A to E. Cofactors A and D function by capturing and stabilizing tubulin in a quasi-native conformation. Cofactor E binds to the cofactor D-tubulin complex; interaction with cofactor C then causes the release of tubulin polypeptides that are committed to the native state.</text>
</comment>
<dbReference type="GO" id="GO:0005737">
    <property type="term" value="C:cytoplasm"/>
    <property type="evidence" value="ECO:0007669"/>
    <property type="project" value="UniProtKB-SubCell"/>
</dbReference>
<keyword evidence="10" id="KW-1185">Reference proteome</keyword>
<evidence type="ECO:0000256" key="7">
    <source>
        <dbReference type="SAM" id="MobiDB-lite"/>
    </source>
</evidence>
<dbReference type="EMBL" id="MU857617">
    <property type="protein sequence ID" value="KAK4250029.1"/>
    <property type="molecule type" value="Genomic_DNA"/>
</dbReference>
<dbReference type="PANTHER" id="PTHR15139">
    <property type="entry name" value="TUBULIN FOLDING COFACTOR C"/>
    <property type="match status" value="1"/>
</dbReference>
<keyword evidence="4" id="KW-0007">Acetylation</keyword>
<dbReference type="PANTHER" id="PTHR15139:SF0">
    <property type="entry name" value="TUBULIN-SPECIFIC CHAPERONE C"/>
    <property type="match status" value="1"/>
</dbReference>
<dbReference type="InterPro" id="IPR016098">
    <property type="entry name" value="CAP/MinC_C"/>
</dbReference>
<reference evidence="9" key="2">
    <citation type="submission" date="2023-05" db="EMBL/GenBank/DDBJ databases">
        <authorList>
            <consortium name="Lawrence Berkeley National Laboratory"/>
            <person name="Steindorff A."/>
            <person name="Hensen N."/>
            <person name="Bonometti L."/>
            <person name="Westerberg I."/>
            <person name="Brannstrom I.O."/>
            <person name="Guillou S."/>
            <person name="Cros-Aarteil S."/>
            <person name="Calhoun S."/>
            <person name="Haridas S."/>
            <person name="Kuo A."/>
            <person name="Mondo S."/>
            <person name="Pangilinan J."/>
            <person name="Riley R."/>
            <person name="Labutti K."/>
            <person name="Andreopoulos B."/>
            <person name="Lipzen A."/>
            <person name="Chen C."/>
            <person name="Yanf M."/>
            <person name="Daum C."/>
            <person name="Ng V."/>
            <person name="Clum A."/>
            <person name="Ohm R."/>
            <person name="Martin F."/>
            <person name="Silar P."/>
            <person name="Natvig D."/>
            <person name="Lalanne C."/>
            <person name="Gautier V."/>
            <person name="Ament-Velasquez S.L."/>
            <person name="Kruys A."/>
            <person name="Hutchinson M.I."/>
            <person name="Powell A.J."/>
            <person name="Barry K."/>
            <person name="Miller A.N."/>
            <person name="Grigoriev I.V."/>
            <person name="Debuchy R."/>
            <person name="Gladieux P."/>
            <person name="Thoren M.H."/>
            <person name="Johannesson H."/>
        </authorList>
    </citation>
    <scope>NUCLEOTIDE SEQUENCE</scope>
    <source>
        <strain evidence="9">CBS 359.72</strain>
    </source>
</reference>
<reference evidence="9" key="1">
    <citation type="journal article" date="2023" name="Mol. Phylogenet. Evol.">
        <title>Genome-scale phylogeny and comparative genomics of the fungal order Sordariales.</title>
        <authorList>
            <person name="Hensen N."/>
            <person name="Bonometti L."/>
            <person name="Westerberg I."/>
            <person name="Brannstrom I.O."/>
            <person name="Guillou S."/>
            <person name="Cros-Aarteil S."/>
            <person name="Calhoun S."/>
            <person name="Haridas S."/>
            <person name="Kuo A."/>
            <person name="Mondo S."/>
            <person name="Pangilinan J."/>
            <person name="Riley R."/>
            <person name="LaButti K."/>
            <person name="Andreopoulos B."/>
            <person name="Lipzen A."/>
            <person name="Chen C."/>
            <person name="Yan M."/>
            <person name="Daum C."/>
            <person name="Ng V."/>
            <person name="Clum A."/>
            <person name="Steindorff A."/>
            <person name="Ohm R.A."/>
            <person name="Martin F."/>
            <person name="Silar P."/>
            <person name="Natvig D.O."/>
            <person name="Lalanne C."/>
            <person name="Gautier V."/>
            <person name="Ament-Velasquez S.L."/>
            <person name="Kruys A."/>
            <person name="Hutchinson M.I."/>
            <person name="Powell A.J."/>
            <person name="Barry K."/>
            <person name="Miller A.N."/>
            <person name="Grigoriev I.V."/>
            <person name="Debuchy R."/>
            <person name="Gladieux P."/>
            <person name="Hiltunen Thoren M."/>
            <person name="Johannesson H."/>
        </authorList>
    </citation>
    <scope>NUCLEOTIDE SEQUENCE</scope>
    <source>
        <strain evidence="9">CBS 359.72</strain>
    </source>
</reference>
<keyword evidence="5" id="KW-0143">Chaperone</keyword>
<dbReference type="InterPro" id="IPR006599">
    <property type="entry name" value="CARP_motif"/>
</dbReference>
<dbReference type="InterPro" id="IPR027684">
    <property type="entry name" value="TBCC"/>
</dbReference>
<dbReference type="Proteomes" id="UP001303647">
    <property type="component" value="Unassembled WGS sequence"/>
</dbReference>
<dbReference type="GO" id="GO:0015631">
    <property type="term" value="F:tubulin binding"/>
    <property type="evidence" value="ECO:0007669"/>
    <property type="project" value="InterPro"/>
</dbReference>
<comment type="subcellular location">
    <subcellularLocation>
        <location evidence="1">Cytoplasm</location>
    </subcellularLocation>
</comment>
<dbReference type="InterPro" id="IPR038397">
    <property type="entry name" value="TBCC_N_sf"/>
</dbReference>
<evidence type="ECO:0000259" key="8">
    <source>
        <dbReference type="PROSITE" id="PS51329"/>
    </source>
</evidence>
<evidence type="ECO:0000256" key="1">
    <source>
        <dbReference type="ARBA" id="ARBA00004496"/>
    </source>
</evidence>
<dbReference type="InterPro" id="IPR031925">
    <property type="entry name" value="TBCC_N"/>
</dbReference>
<organism evidence="9 10">
    <name type="scientific">Corynascus novoguineensis</name>
    <dbReference type="NCBI Taxonomy" id="1126955"/>
    <lineage>
        <taxon>Eukaryota</taxon>
        <taxon>Fungi</taxon>
        <taxon>Dikarya</taxon>
        <taxon>Ascomycota</taxon>
        <taxon>Pezizomycotina</taxon>
        <taxon>Sordariomycetes</taxon>
        <taxon>Sordariomycetidae</taxon>
        <taxon>Sordariales</taxon>
        <taxon>Chaetomiaceae</taxon>
        <taxon>Corynascus</taxon>
    </lineage>
</organism>
<evidence type="ECO:0000256" key="2">
    <source>
        <dbReference type="ARBA" id="ARBA00008848"/>
    </source>
</evidence>
<dbReference type="InterPro" id="IPR012945">
    <property type="entry name" value="Tubulin-bd_cofactor_C_dom"/>
</dbReference>
<feature type="domain" description="C-CAP/cofactor C-like" evidence="8">
    <location>
        <begin position="202"/>
        <end position="335"/>
    </location>
</feature>
<proteinExistence type="inferred from homology"/>
<evidence type="ECO:0000313" key="9">
    <source>
        <dbReference type="EMBL" id="KAK4250029.1"/>
    </source>
</evidence>
<protein>
    <submittedName>
        <fullName evidence="9">Tubulin binding cofactor C-domain-containing protein</fullName>
    </submittedName>
</protein>
<name>A0AAN7CXE2_9PEZI</name>
<keyword evidence="3" id="KW-0963">Cytoplasm</keyword>
<dbReference type="GO" id="GO:0007021">
    <property type="term" value="P:tubulin complex assembly"/>
    <property type="evidence" value="ECO:0007669"/>
    <property type="project" value="TreeGrafter"/>
</dbReference>
<dbReference type="GO" id="GO:0007023">
    <property type="term" value="P:post-chaperonin tubulin folding pathway"/>
    <property type="evidence" value="ECO:0007669"/>
    <property type="project" value="InterPro"/>
</dbReference>